<dbReference type="InterPro" id="IPR013268">
    <property type="entry name" value="UTP16"/>
</dbReference>
<gene>
    <name evidence="2" type="ORF">L207DRAFT_512272</name>
</gene>
<protein>
    <submittedName>
        <fullName evidence="2">Uncharacterized protein</fullName>
    </submittedName>
</protein>
<feature type="compositionally biased region" description="Acidic residues" evidence="1">
    <location>
        <begin position="103"/>
        <end position="115"/>
    </location>
</feature>
<feature type="region of interest" description="Disordered" evidence="1">
    <location>
        <begin position="319"/>
        <end position="387"/>
    </location>
</feature>
<organism evidence="2 3">
    <name type="scientific">Hyaloscypha variabilis (strain UAMH 11265 / GT02V1 / F)</name>
    <name type="common">Meliniomyces variabilis</name>
    <dbReference type="NCBI Taxonomy" id="1149755"/>
    <lineage>
        <taxon>Eukaryota</taxon>
        <taxon>Fungi</taxon>
        <taxon>Dikarya</taxon>
        <taxon>Ascomycota</taxon>
        <taxon>Pezizomycotina</taxon>
        <taxon>Leotiomycetes</taxon>
        <taxon>Helotiales</taxon>
        <taxon>Hyaloscyphaceae</taxon>
        <taxon>Hyaloscypha</taxon>
        <taxon>Hyaloscypha variabilis</taxon>
    </lineage>
</organism>
<reference evidence="2 3" key="1">
    <citation type="submission" date="2016-04" db="EMBL/GenBank/DDBJ databases">
        <title>A degradative enzymes factory behind the ericoid mycorrhizal symbiosis.</title>
        <authorList>
            <consortium name="DOE Joint Genome Institute"/>
            <person name="Martino E."/>
            <person name="Morin E."/>
            <person name="Grelet G."/>
            <person name="Kuo A."/>
            <person name="Kohler A."/>
            <person name="Daghino S."/>
            <person name="Barry K."/>
            <person name="Choi C."/>
            <person name="Cichocki N."/>
            <person name="Clum A."/>
            <person name="Copeland A."/>
            <person name="Hainaut M."/>
            <person name="Haridas S."/>
            <person name="Labutti K."/>
            <person name="Lindquist E."/>
            <person name="Lipzen A."/>
            <person name="Khouja H.-R."/>
            <person name="Murat C."/>
            <person name="Ohm R."/>
            <person name="Olson A."/>
            <person name="Spatafora J."/>
            <person name="Veneault-Fourrey C."/>
            <person name="Henrissat B."/>
            <person name="Grigoriev I."/>
            <person name="Martin F."/>
            <person name="Perotto S."/>
        </authorList>
    </citation>
    <scope>NUCLEOTIDE SEQUENCE [LARGE SCALE GENOMIC DNA]</scope>
    <source>
        <strain evidence="2 3">F</strain>
    </source>
</reference>
<sequence length="387" mass="43178">MVTTRQRESQTSAGDILEDEDTINVYVPTSSGKRQRMGSKGTSSSEEDEADFAPPSSRKRKRLPVRAKDVDSPDLGKTRPVVEIPVKNLSPSPNHVNTVVGAEEGESEEKEEEEDTNVKKEGHNTEATGSIIPKKHLRFGSEEVRDEFFSTAREVMNDEVEDPRVIQDSDDSEDDAPEAVGIQDAAKSVQLKDDEAAKAVKDQLLASRKKRKARNEALKQQAESSKKRKLEDDITNHRKKTEDSAKEEREVSSKIEEQTPDQDESPVVAAEVAHQKDASEPLISKRGLPDILPAEYLEDAEPRDLLPFDQFPIKKAKKTKFHPIAEKQPKDRRVGSTTYRVTKASSTTLAPKSSSHARNMKDSWLQGRSGTKIGTNRTSFTKGFFKK</sequence>
<dbReference type="Proteomes" id="UP000235786">
    <property type="component" value="Unassembled WGS sequence"/>
</dbReference>
<evidence type="ECO:0000313" key="3">
    <source>
        <dbReference type="Proteomes" id="UP000235786"/>
    </source>
</evidence>
<name>A0A2J6RQM7_HYAVF</name>
<feature type="compositionally biased region" description="Acidic residues" evidence="1">
    <location>
        <begin position="168"/>
        <end position="177"/>
    </location>
</feature>
<dbReference type="GO" id="GO:0006364">
    <property type="term" value="P:rRNA processing"/>
    <property type="evidence" value="ECO:0007669"/>
    <property type="project" value="InterPro"/>
</dbReference>
<feature type="region of interest" description="Disordered" evidence="1">
    <location>
        <begin position="1"/>
        <end position="135"/>
    </location>
</feature>
<feature type="compositionally biased region" description="Basic and acidic residues" evidence="1">
    <location>
        <begin position="66"/>
        <end position="77"/>
    </location>
</feature>
<evidence type="ECO:0000313" key="2">
    <source>
        <dbReference type="EMBL" id="PMD40818.1"/>
    </source>
</evidence>
<dbReference type="AlphaFoldDB" id="A0A2J6RQM7"/>
<proteinExistence type="predicted"/>
<feature type="compositionally biased region" description="Polar residues" evidence="1">
    <location>
        <begin position="366"/>
        <end position="381"/>
    </location>
</feature>
<feature type="compositionally biased region" description="Polar residues" evidence="1">
    <location>
        <begin position="335"/>
        <end position="357"/>
    </location>
</feature>
<evidence type="ECO:0000256" key="1">
    <source>
        <dbReference type="SAM" id="MobiDB-lite"/>
    </source>
</evidence>
<feature type="compositionally biased region" description="Basic and acidic residues" evidence="1">
    <location>
        <begin position="323"/>
        <end position="334"/>
    </location>
</feature>
<dbReference type="STRING" id="1149755.A0A2J6RQM7"/>
<dbReference type="OrthoDB" id="5245631at2759"/>
<dbReference type="Pfam" id="PF08297">
    <property type="entry name" value="U3_snoRNA_assoc"/>
    <property type="match status" value="1"/>
</dbReference>
<feature type="region of interest" description="Disordered" evidence="1">
    <location>
        <begin position="153"/>
        <end position="281"/>
    </location>
</feature>
<feature type="compositionally biased region" description="Basic and acidic residues" evidence="1">
    <location>
        <begin position="190"/>
        <end position="201"/>
    </location>
</feature>
<keyword evidence="3" id="KW-1185">Reference proteome</keyword>
<feature type="compositionally biased region" description="Basic and acidic residues" evidence="1">
    <location>
        <begin position="229"/>
        <end position="257"/>
    </location>
</feature>
<dbReference type="GO" id="GO:0030515">
    <property type="term" value="F:snoRNA binding"/>
    <property type="evidence" value="ECO:0007669"/>
    <property type="project" value="InterPro"/>
</dbReference>
<dbReference type="EMBL" id="KZ613945">
    <property type="protein sequence ID" value="PMD40818.1"/>
    <property type="molecule type" value="Genomic_DNA"/>
</dbReference>
<accession>A0A2J6RQM7</accession>